<dbReference type="AlphaFoldDB" id="A0A0C2HGG1"/>
<protein>
    <recommendedName>
        <fullName evidence="3">Transposase</fullName>
    </recommendedName>
</protein>
<dbReference type="PANTHER" id="PTHR31751:SF42">
    <property type="entry name" value="PROTEIN CBG10204"/>
    <property type="match status" value="1"/>
</dbReference>
<dbReference type="OrthoDB" id="5860460at2759"/>
<sequence length="338" mass="38793">MFKGNLEACVSLITTGVRFVELNRFAEQMRMSLFSSTFFWKGESGLQMATDGAYDSRGYSTSIGKVDFSDTLTKLILRTEVLHCSETDEISQRMEIEGLRRLLRWISAKGLRVASLTTDRSRSVGKLLREMEEETGVIQHYYDGWHLVKWLGNELLKVSKKRGCALLLERHRHRNVGARSQLDIPPIFNTCLMHVRDVHEWEEEDITGSYNCCSHGELVGPRPETLPLDSDAYQAFRDIAKLATMHINTLRLAEMAGERNVLKVIQIQRKYNRRKSTIVFKSPVPHKWRDDVLDEVLSARVRMLDSHKDCFDSDQLPDEIGEMMMAEKASESGYSVEL</sequence>
<accession>A0A0C2HGG1</accession>
<evidence type="ECO:0000313" key="2">
    <source>
        <dbReference type="Proteomes" id="UP000054047"/>
    </source>
</evidence>
<evidence type="ECO:0000313" key="1">
    <source>
        <dbReference type="EMBL" id="KIH68691.1"/>
    </source>
</evidence>
<dbReference type="PANTHER" id="PTHR31751">
    <property type="entry name" value="SI:CH211-108C17.2-RELATED-RELATED"/>
    <property type="match status" value="1"/>
</dbReference>
<reference evidence="1 2" key="1">
    <citation type="submission" date="2013-12" db="EMBL/GenBank/DDBJ databases">
        <title>Draft genome of the parsitic nematode Ancylostoma duodenale.</title>
        <authorList>
            <person name="Mitreva M."/>
        </authorList>
    </citation>
    <scope>NUCLEOTIDE SEQUENCE [LARGE SCALE GENOMIC DNA]</scope>
    <source>
        <strain evidence="1 2">Zhejiang</strain>
    </source>
</reference>
<dbReference type="Proteomes" id="UP000054047">
    <property type="component" value="Unassembled WGS sequence"/>
</dbReference>
<name>A0A0C2HGG1_9BILA</name>
<dbReference type="EMBL" id="KN726315">
    <property type="protein sequence ID" value="KIH68691.1"/>
    <property type="molecule type" value="Genomic_DNA"/>
</dbReference>
<organism evidence="1 2">
    <name type="scientific">Ancylostoma duodenale</name>
    <dbReference type="NCBI Taxonomy" id="51022"/>
    <lineage>
        <taxon>Eukaryota</taxon>
        <taxon>Metazoa</taxon>
        <taxon>Ecdysozoa</taxon>
        <taxon>Nematoda</taxon>
        <taxon>Chromadorea</taxon>
        <taxon>Rhabditida</taxon>
        <taxon>Rhabditina</taxon>
        <taxon>Rhabditomorpha</taxon>
        <taxon>Strongyloidea</taxon>
        <taxon>Ancylostomatidae</taxon>
        <taxon>Ancylostomatinae</taxon>
        <taxon>Ancylostoma</taxon>
    </lineage>
</organism>
<gene>
    <name evidence="1" type="ORF">ANCDUO_00972</name>
</gene>
<keyword evidence="2" id="KW-1185">Reference proteome</keyword>
<proteinExistence type="predicted"/>
<evidence type="ECO:0008006" key="3">
    <source>
        <dbReference type="Google" id="ProtNLM"/>
    </source>
</evidence>